<keyword evidence="4 7" id="KW-1133">Transmembrane helix</keyword>
<evidence type="ECO:0000256" key="7">
    <source>
        <dbReference type="SAM" id="Phobius"/>
    </source>
</evidence>
<feature type="transmembrane region" description="Helical" evidence="7">
    <location>
        <begin position="804"/>
        <end position="834"/>
    </location>
</feature>
<feature type="transmembrane region" description="Helical" evidence="7">
    <location>
        <begin position="915"/>
        <end position="934"/>
    </location>
</feature>
<dbReference type="GO" id="GO:0005886">
    <property type="term" value="C:plasma membrane"/>
    <property type="evidence" value="ECO:0007669"/>
    <property type="project" value="UniProtKB-SubCell"/>
</dbReference>
<evidence type="ECO:0000313" key="9">
    <source>
        <dbReference type="EMBL" id="SHM97735.1"/>
    </source>
</evidence>
<dbReference type="STRING" id="1027249.SAMN05216179_1491"/>
<gene>
    <name evidence="9" type="ORF">SAMN05216179_1491</name>
</gene>
<keyword evidence="10" id="KW-1185">Reference proteome</keyword>
<comment type="similarity">
    <text evidence="6">Belongs to the ABC-4 integral membrane protein family.</text>
</comment>
<feature type="transmembrane region" description="Helical" evidence="7">
    <location>
        <begin position="530"/>
        <end position="548"/>
    </location>
</feature>
<accession>A0A1M7N2Z8</accession>
<feature type="transmembrane region" description="Helical" evidence="7">
    <location>
        <begin position="477"/>
        <end position="497"/>
    </location>
</feature>
<evidence type="ECO:0000313" key="10">
    <source>
        <dbReference type="Proteomes" id="UP000184184"/>
    </source>
</evidence>
<evidence type="ECO:0000259" key="8">
    <source>
        <dbReference type="Pfam" id="PF02687"/>
    </source>
</evidence>
<keyword evidence="3 7" id="KW-0812">Transmembrane</keyword>
<evidence type="ECO:0000256" key="4">
    <source>
        <dbReference type="ARBA" id="ARBA00022989"/>
    </source>
</evidence>
<feature type="transmembrane region" description="Helical" evidence="7">
    <location>
        <begin position="341"/>
        <end position="362"/>
    </location>
</feature>
<evidence type="ECO:0000256" key="2">
    <source>
        <dbReference type="ARBA" id="ARBA00022475"/>
    </source>
</evidence>
<feature type="transmembrane region" description="Helical" evidence="7">
    <location>
        <begin position="296"/>
        <end position="320"/>
    </location>
</feature>
<dbReference type="OrthoDB" id="51951at2"/>
<feature type="transmembrane region" description="Helical" evidence="7">
    <location>
        <begin position="436"/>
        <end position="457"/>
    </location>
</feature>
<dbReference type="InterPro" id="IPR050250">
    <property type="entry name" value="Macrolide_Exporter_MacB"/>
</dbReference>
<keyword evidence="5 7" id="KW-0472">Membrane</keyword>
<keyword evidence="2" id="KW-1003">Cell membrane</keyword>
<dbReference type="InterPro" id="IPR003838">
    <property type="entry name" value="ABC3_permease_C"/>
</dbReference>
<evidence type="ECO:0000256" key="1">
    <source>
        <dbReference type="ARBA" id="ARBA00004651"/>
    </source>
</evidence>
<dbReference type="RefSeq" id="WP_073201213.1">
    <property type="nucleotide sequence ID" value="NZ_FRCZ01000002.1"/>
</dbReference>
<sequence length="948" mass="107602">MATIKIIFRKMLNNRWLTVSLFLGLLITVSLVSSIPTYTSGVLQKLLVGELEDYKIEEQEYPGEFSFSVNYSKDDEINRLSILNRVEELNQELVMNTELPKETEVTILSTSPQRVRLQEELQEKSTRILSLSNIEDHITITDGRLPSDKQVEGVYEALVPEKALLDREMVVGNILTIGEGEAQYQVKPVGTFSVKETNDPYWTLSPNAYSQDFIISEELFKNDLIKNNHDLLETSKFVTAFDYTAFESSDIQSLLNLERKVNAEVSTLMETIILVEFPTQDILSSYLKKGEQLKTMLWSLNIPVLIMLGIYLFMVSRLIVHRQLNEIAVLASRGANRLQIVVMYFIEIAILGLLAFVIGPFIGLQFCKLLGATNGFLEFVNRSALPIEISPESYIYGLVAVFAAIIMVMIPVYIASNQSIIHQKQSNKDKKNHFKWYTLLIDTSLIAIAIYGLFSLQKRQKALASVMPGEDVYMDPILFFLPAIFIIGLGLFLLRIYPFALKIIYRLGEKFWSISLYTTFLQVSRSTKQYQFLMLFLIMTIGVGMYSASAARTINNNLEEQILYKNGADIQLEVEWESNEILAGNQAIAENATTEEDIDVTEEVETKEIVYSEPPFEPYTQLTGVEHATRVFTKDPVKVEAKGNTLFSTEMLGIEPNDFGQTAWFKSTLLPHHWYNYLNLLANEPSAVLISQSVSSSLGVKEGDYLTVEWDGSDTAEFVVYGIIDYWPTFNPISDTEEDKNPSLIVANLPYVQNLMGLEPYHIWLKTDPQITRNELYQAIKQDKLPVRDLKDVKPLLIQLKTSAFLLGINGTLTLGFIISMMITFIGFLLYWILTVKSRTLQYGVYRAMGFPIHKLIGMLVWEQLLTSGMACLFGIVIGGITSRLFVPLFQLSFDPQTIVPPFQVIFDPADMWRIYLFVGFMLVVGLTILVLLLKKIKIHQAIKLGED</sequence>
<name>A0A1M7N2Z8_9BACI</name>
<dbReference type="EMBL" id="FRCZ01000002">
    <property type="protein sequence ID" value="SHM97735.1"/>
    <property type="molecule type" value="Genomic_DNA"/>
</dbReference>
<dbReference type="GO" id="GO:0022857">
    <property type="term" value="F:transmembrane transporter activity"/>
    <property type="evidence" value="ECO:0007669"/>
    <property type="project" value="TreeGrafter"/>
</dbReference>
<feature type="transmembrane region" description="Helical" evidence="7">
    <location>
        <begin position="394"/>
        <end position="415"/>
    </location>
</feature>
<evidence type="ECO:0000256" key="6">
    <source>
        <dbReference type="ARBA" id="ARBA00038076"/>
    </source>
</evidence>
<feature type="transmembrane region" description="Helical" evidence="7">
    <location>
        <begin position="865"/>
        <end position="887"/>
    </location>
</feature>
<comment type="subcellular location">
    <subcellularLocation>
        <location evidence="1">Cell membrane</location>
        <topology evidence="1">Multi-pass membrane protein</topology>
    </subcellularLocation>
</comment>
<dbReference type="Pfam" id="PF02687">
    <property type="entry name" value="FtsX"/>
    <property type="match status" value="2"/>
</dbReference>
<reference evidence="9 10" key="1">
    <citation type="submission" date="2016-11" db="EMBL/GenBank/DDBJ databases">
        <authorList>
            <person name="Jaros S."/>
            <person name="Januszkiewicz K."/>
            <person name="Wedrychowicz H."/>
        </authorList>
    </citation>
    <scope>NUCLEOTIDE SEQUENCE [LARGE SCALE GENOMIC DNA]</scope>
    <source>
        <strain evidence="9 10">CGMCC 1.10681</strain>
    </source>
</reference>
<dbReference type="PANTHER" id="PTHR30572:SF4">
    <property type="entry name" value="ABC TRANSPORTER PERMEASE YTRF"/>
    <property type="match status" value="1"/>
</dbReference>
<protein>
    <submittedName>
        <fullName evidence="9">Putative ABC transport system permease protein</fullName>
    </submittedName>
</protein>
<dbReference type="PANTHER" id="PTHR30572">
    <property type="entry name" value="MEMBRANE COMPONENT OF TRANSPORTER-RELATED"/>
    <property type="match status" value="1"/>
</dbReference>
<feature type="domain" description="ABC3 transporter permease C-terminal" evidence="8">
    <location>
        <begin position="305"/>
        <end position="419"/>
    </location>
</feature>
<feature type="domain" description="ABC3 transporter permease C-terminal" evidence="8">
    <location>
        <begin position="817"/>
        <end position="938"/>
    </location>
</feature>
<dbReference type="AlphaFoldDB" id="A0A1M7N2Z8"/>
<organism evidence="9 10">
    <name type="scientific">Gracilibacillus kekensis</name>
    <dbReference type="NCBI Taxonomy" id="1027249"/>
    <lineage>
        <taxon>Bacteria</taxon>
        <taxon>Bacillati</taxon>
        <taxon>Bacillota</taxon>
        <taxon>Bacilli</taxon>
        <taxon>Bacillales</taxon>
        <taxon>Bacillaceae</taxon>
        <taxon>Gracilibacillus</taxon>
    </lineage>
</organism>
<evidence type="ECO:0000256" key="3">
    <source>
        <dbReference type="ARBA" id="ARBA00022692"/>
    </source>
</evidence>
<proteinExistence type="inferred from homology"/>
<evidence type="ECO:0000256" key="5">
    <source>
        <dbReference type="ARBA" id="ARBA00023136"/>
    </source>
</evidence>
<dbReference type="Proteomes" id="UP000184184">
    <property type="component" value="Unassembled WGS sequence"/>
</dbReference>